<dbReference type="AlphaFoldDB" id="A0A1B3SLV1"/>
<dbReference type="NCBIfam" id="TIGR01322">
    <property type="entry name" value="scrB_fam"/>
    <property type="match status" value="1"/>
</dbReference>
<evidence type="ECO:0000256" key="10">
    <source>
        <dbReference type="ARBA" id="ARBA00022683"/>
    </source>
</evidence>
<dbReference type="Pfam" id="PF08244">
    <property type="entry name" value="Glyco_hydro_32C"/>
    <property type="match status" value="1"/>
</dbReference>
<dbReference type="GO" id="GO:0008982">
    <property type="term" value="F:protein-N(PI)-phosphohistidine-sugar phosphotransferase activity"/>
    <property type="evidence" value="ECO:0007669"/>
    <property type="project" value="InterPro"/>
</dbReference>
<keyword evidence="14 21" id="KW-1133">Transmembrane helix</keyword>
<dbReference type="InterPro" id="IPR013148">
    <property type="entry name" value="Glyco_hydro_32_N"/>
</dbReference>
<dbReference type="SUPFAM" id="SSF55604">
    <property type="entry name" value="Glucose permease domain IIB"/>
    <property type="match status" value="1"/>
</dbReference>
<dbReference type="InterPro" id="IPR013320">
    <property type="entry name" value="ConA-like_dom_sf"/>
</dbReference>
<dbReference type="EMBL" id="CP017015">
    <property type="protein sequence ID" value="AOG60880.1"/>
    <property type="molecule type" value="Genomic_DNA"/>
</dbReference>
<evidence type="ECO:0000259" key="22">
    <source>
        <dbReference type="PROSITE" id="PS51098"/>
    </source>
</evidence>
<dbReference type="GO" id="GO:0004564">
    <property type="term" value="F:beta-fructofuranosidase activity"/>
    <property type="evidence" value="ECO:0007669"/>
    <property type="project" value="UniProtKB-EC"/>
</dbReference>
<evidence type="ECO:0000256" key="3">
    <source>
        <dbReference type="ARBA" id="ARBA00009902"/>
    </source>
</evidence>
<dbReference type="InterPro" id="IPR006232">
    <property type="entry name" value="Suc6P_hydrolase"/>
</dbReference>
<dbReference type="SUPFAM" id="SSF75005">
    <property type="entry name" value="Arabinanase/levansucrase/invertase"/>
    <property type="match status" value="1"/>
</dbReference>
<feature type="transmembrane region" description="Helical" evidence="21">
    <location>
        <begin position="214"/>
        <end position="238"/>
    </location>
</feature>
<comment type="catalytic activity">
    <reaction evidence="19">
        <text>Hydrolysis of terminal non-reducing beta-D-fructofuranoside residues in beta-D-fructofuranosides.</text>
        <dbReference type="EC" id="3.2.1.26"/>
    </reaction>
</comment>
<dbReference type="RefSeq" id="WP_069117155.1">
    <property type="nucleotide sequence ID" value="NZ_CP017015.1"/>
</dbReference>
<feature type="transmembrane region" description="Helical" evidence="21">
    <location>
        <begin position="285"/>
        <end position="304"/>
    </location>
</feature>
<keyword evidence="16 19" id="KW-0326">Glycosidase</keyword>
<comment type="function">
    <text evidence="19">Enables the bacterium to metabolize sucrose as a sole carbon source.</text>
</comment>
<keyword evidence="13 19" id="KW-0378">Hydrolase</keyword>
<dbReference type="PROSITE" id="PS00609">
    <property type="entry name" value="GLYCOSYL_HYDROL_F32"/>
    <property type="match status" value="1"/>
</dbReference>
<evidence type="ECO:0000256" key="4">
    <source>
        <dbReference type="ARBA" id="ARBA00012758"/>
    </source>
</evidence>
<proteinExistence type="inferred from homology"/>
<keyword evidence="19" id="KW-0119">Carbohydrate metabolism</keyword>
<dbReference type="InterPro" id="IPR013189">
    <property type="entry name" value="Glyco_hydro_32_C"/>
</dbReference>
<comment type="subcellular location">
    <subcellularLocation>
        <location evidence="1">Cell membrane</location>
        <topology evidence="1">Multi-pass membrane protein</topology>
    </subcellularLocation>
    <subcellularLocation>
        <location evidence="19">Cytoplasm</location>
    </subcellularLocation>
</comment>
<accession>A0A1B3SLV1</accession>
<evidence type="ECO:0000313" key="25">
    <source>
        <dbReference type="Proteomes" id="UP000094378"/>
    </source>
</evidence>
<keyword evidence="10" id="KW-0598">Phosphotransferase system</keyword>
<evidence type="ECO:0000259" key="23">
    <source>
        <dbReference type="PROSITE" id="PS51103"/>
    </source>
</evidence>
<keyword evidence="15 21" id="KW-0472">Membrane</keyword>
<dbReference type="Gene3D" id="3.30.1360.60">
    <property type="entry name" value="Glucose permease domain IIB"/>
    <property type="match status" value="1"/>
</dbReference>
<comment type="similarity">
    <text evidence="3 19">Belongs to the glycosyl hydrolase 32 family.</text>
</comment>
<evidence type="ECO:0000256" key="8">
    <source>
        <dbReference type="ARBA" id="ARBA00022597"/>
    </source>
</evidence>
<dbReference type="GO" id="GO:0005737">
    <property type="term" value="C:cytoplasm"/>
    <property type="evidence" value="ECO:0007669"/>
    <property type="project" value="UniProtKB-SubCell"/>
</dbReference>
<keyword evidence="12" id="KW-0418">Kinase</keyword>
<dbReference type="Pfam" id="PF00251">
    <property type="entry name" value="Glyco_hydro_32N"/>
    <property type="match status" value="1"/>
</dbReference>
<evidence type="ECO:0000256" key="13">
    <source>
        <dbReference type="ARBA" id="ARBA00022801"/>
    </source>
</evidence>
<keyword evidence="8" id="KW-0762">Sugar transport</keyword>
<feature type="transmembrane region" description="Helical" evidence="21">
    <location>
        <begin position="107"/>
        <end position="132"/>
    </location>
</feature>
<evidence type="ECO:0000256" key="11">
    <source>
        <dbReference type="ARBA" id="ARBA00022692"/>
    </source>
</evidence>
<dbReference type="PANTHER" id="PTHR43101">
    <property type="entry name" value="BETA-FRUCTOSIDASE"/>
    <property type="match status" value="1"/>
</dbReference>
<gene>
    <name evidence="24" type="ORF">SHELI_v1c09310</name>
</gene>
<dbReference type="PROSITE" id="PS51098">
    <property type="entry name" value="PTS_EIIB_TYPE_1"/>
    <property type="match status" value="1"/>
</dbReference>
<dbReference type="Gene3D" id="2.115.10.20">
    <property type="entry name" value="Glycosyl hydrolase domain, family 43"/>
    <property type="match status" value="1"/>
</dbReference>
<feature type="transmembrane region" description="Helical" evidence="21">
    <location>
        <begin position="438"/>
        <end position="460"/>
    </location>
</feature>
<feature type="transmembrane region" description="Helical" evidence="21">
    <location>
        <begin position="398"/>
        <end position="418"/>
    </location>
</feature>
<evidence type="ECO:0000256" key="5">
    <source>
        <dbReference type="ARBA" id="ARBA00019623"/>
    </source>
</evidence>
<feature type="coiled-coil region" evidence="20">
    <location>
        <begin position="823"/>
        <end position="857"/>
    </location>
</feature>
<dbReference type="KEGG" id="shj:SHELI_v1c09310"/>
<dbReference type="SMART" id="SM00640">
    <property type="entry name" value="Glyco_32"/>
    <property type="match status" value="1"/>
</dbReference>
<evidence type="ECO:0000256" key="20">
    <source>
        <dbReference type="SAM" id="Coils"/>
    </source>
</evidence>
<dbReference type="GO" id="GO:0005886">
    <property type="term" value="C:plasma membrane"/>
    <property type="evidence" value="ECO:0007669"/>
    <property type="project" value="UniProtKB-SubCell"/>
</dbReference>
<feature type="transmembrane region" description="Helical" evidence="21">
    <location>
        <begin position="183"/>
        <end position="202"/>
    </location>
</feature>
<keyword evidence="25" id="KW-1185">Reference proteome</keyword>
<evidence type="ECO:0000256" key="17">
    <source>
        <dbReference type="ARBA" id="ARBA00033367"/>
    </source>
</evidence>
<dbReference type="GO" id="GO:0016301">
    <property type="term" value="F:kinase activity"/>
    <property type="evidence" value="ECO:0007669"/>
    <property type="project" value="UniProtKB-KW"/>
</dbReference>
<feature type="transmembrane region" description="Helical" evidence="21">
    <location>
        <begin position="337"/>
        <end position="357"/>
    </location>
</feature>
<dbReference type="STRING" id="216938.SHELI_v1c09310"/>
<dbReference type="EC" id="3.2.1.26" evidence="4 19"/>
<dbReference type="PROSITE" id="PS51103">
    <property type="entry name" value="PTS_EIIC_TYPE_1"/>
    <property type="match status" value="1"/>
</dbReference>
<evidence type="ECO:0000256" key="6">
    <source>
        <dbReference type="ARBA" id="ARBA00022448"/>
    </source>
</evidence>
<comment type="pathway">
    <text evidence="2 19">Glycan biosynthesis; sucrose metabolism.</text>
</comment>
<dbReference type="Pfam" id="PF02378">
    <property type="entry name" value="PTS_EIIC"/>
    <property type="match status" value="1"/>
</dbReference>
<dbReference type="OrthoDB" id="9759709at2"/>
<feature type="active site" description="Phosphocysteine intermediate; for EIIB activity" evidence="18">
    <location>
        <position position="28"/>
    </location>
</feature>
<feature type="transmembrane region" description="Helical" evidence="21">
    <location>
        <begin position="152"/>
        <end position="176"/>
    </location>
</feature>
<evidence type="ECO:0000256" key="19">
    <source>
        <dbReference type="RuleBase" id="RU365015"/>
    </source>
</evidence>
<organism evidence="24 25">
    <name type="scientific">Spiroplasma helicoides</name>
    <dbReference type="NCBI Taxonomy" id="216938"/>
    <lineage>
        <taxon>Bacteria</taxon>
        <taxon>Bacillati</taxon>
        <taxon>Mycoplasmatota</taxon>
        <taxon>Mollicutes</taxon>
        <taxon>Entomoplasmatales</taxon>
        <taxon>Spiroplasmataceae</taxon>
        <taxon>Spiroplasma</taxon>
    </lineage>
</organism>
<evidence type="ECO:0000313" key="24">
    <source>
        <dbReference type="EMBL" id="AOG60880.1"/>
    </source>
</evidence>
<evidence type="ECO:0000256" key="9">
    <source>
        <dbReference type="ARBA" id="ARBA00022679"/>
    </source>
</evidence>
<dbReference type="CDD" id="cd18623">
    <property type="entry name" value="GH32_ScrB-like"/>
    <property type="match status" value="1"/>
</dbReference>
<evidence type="ECO:0000256" key="2">
    <source>
        <dbReference type="ARBA" id="ARBA00004914"/>
    </source>
</evidence>
<dbReference type="Gene3D" id="2.60.120.560">
    <property type="entry name" value="Exo-inulinase, domain 1"/>
    <property type="match status" value="1"/>
</dbReference>
<keyword evidence="7" id="KW-1003">Cell membrane</keyword>
<evidence type="ECO:0000256" key="12">
    <source>
        <dbReference type="ARBA" id="ARBA00022777"/>
    </source>
</evidence>
<dbReference type="InterPro" id="IPR013013">
    <property type="entry name" value="PTS_EIIC_1"/>
</dbReference>
<evidence type="ECO:0000256" key="7">
    <source>
        <dbReference type="ARBA" id="ARBA00022475"/>
    </source>
</evidence>
<feature type="domain" description="PTS EIIB type-1" evidence="22">
    <location>
        <begin position="6"/>
        <end position="89"/>
    </location>
</feature>
<keyword evidence="20" id="KW-0175">Coiled coil</keyword>
<evidence type="ECO:0000256" key="16">
    <source>
        <dbReference type="ARBA" id="ARBA00023295"/>
    </source>
</evidence>
<dbReference type="GO" id="GO:0009401">
    <property type="term" value="P:phosphoenolpyruvate-dependent sugar phosphotransferase system"/>
    <property type="evidence" value="ECO:0007669"/>
    <property type="project" value="UniProtKB-KW"/>
</dbReference>
<evidence type="ECO:0000256" key="1">
    <source>
        <dbReference type="ARBA" id="ARBA00004651"/>
    </source>
</evidence>
<dbReference type="Proteomes" id="UP000094378">
    <property type="component" value="Chromosome"/>
</dbReference>
<evidence type="ECO:0000256" key="15">
    <source>
        <dbReference type="ARBA" id="ARBA00023136"/>
    </source>
</evidence>
<keyword evidence="6" id="KW-0813">Transport</keyword>
<dbReference type="InterPro" id="IPR036878">
    <property type="entry name" value="Glu_permease_IIB"/>
</dbReference>
<dbReference type="PROSITE" id="PS01035">
    <property type="entry name" value="PTS_EIIB_TYPE_1_CYS"/>
    <property type="match status" value="1"/>
</dbReference>
<dbReference type="PANTHER" id="PTHR43101:SF1">
    <property type="entry name" value="BETA-FRUCTOSIDASE"/>
    <property type="match status" value="1"/>
</dbReference>
<dbReference type="InterPro" id="IPR001996">
    <property type="entry name" value="PTS_IIB_1"/>
</dbReference>
<dbReference type="CDD" id="cd00212">
    <property type="entry name" value="PTS_IIB_glc"/>
    <property type="match status" value="1"/>
</dbReference>
<dbReference type="PATRIC" id="fig|216938.3.peg.946"/>
<keyword evidence="9" id="KW-0808">Transferase</keyword>
<dbReference type="InterPro" id="IPR003352">
    <property type="entry name" value="PTS_EIIC"/>
</dbReference>
<dbReference type="InterPro" id="IPR051214">
    <property type="entry name" value="GH32_Enzymes"/>
</dbReference>
<evidence type="ECO:0000256" key="18">
    <source>
        <dbReference type="PROSITE-ProRule" id="PRU00421"/>
    </source>
</evidence>
<sequence length="971" mass="109777">MTKVNYKKVGEQIIGIVGKDNITSMTHCATRLRFVVKNKDVIDKSKFEDMEIVKGTFYNGGQFQIILGPSIVNKVYDSLMEDSTNNFEVTQTVSIPPKNKFKYAIRILAGIFIAIMPGMVATGLFLGLKGAILNDSVLGLFGTSVSEVPKALNVVISVLTDTVFAFLPALICYSAFKTFGGSPVMGFVIGLMLVNPLLPNAYSVADPNSGVEPIYIFGFIPLVGYQGSVITSIFLGFIGSKFEKVLRKKMPNALDLMFTPFLVILVTVVSGLLVFGPILHYVETGIVYVVKAIIGIPGGIGGFFIGCLYPVTVMTGMHHLFFLIESTMLGQTGYNPLITVCAMFGFSNAAVCFAISMRVKKRNEKVMGIGSGVTQLLGVSEPALFGVTLRYGVRPMSIMILCSGLGGAVLSLLGIQANSYGLAVILSPLMYLYSWYQFGMYILIGVITFALAFTLTFIFASPDKILKKEQEKKEIENKLALNKNEWTKEQRYRSVKGMKHIEKAYLKNRVKHSKWRHKFHIQPKYGLLNDPNGFSYYNDKYYLFYQWFPYGAVHGLKHWNLVTSKNLVKWSNKGPKLIPTLDHESHGIFSGSSIVKDNQLYLFYTANKRDKNWERFSSQCLAIMDEKNKITKIEKPIIKEKPVGYTNNFRDPKIFLKDNFYYMVVGAQRENETGCILTYKSSDLKKWDYVGELDTKFKNFGSMWECPDITSVDNKDVLMISALNNKKDNLKNIHNAVYNIGKFDAEKNKYTTDQDFMPIDYGFDFYAVQTTESKDKEKILVGWVGLPDTDYPTDDESWANCLSIPRKLSIVNDKLYQTPVESIFSLRKKEQKLEKELENQSLKLENLESKNYELICELDTNGNGESGVKFRVGEKEFTSIYLDSKNKKIILDRNNSGILFSEKFGEIREIPYEKNKVKFDIFVDNSTVEIFINDGEYVMTSRIFPIEDSEDIEIFANKAKAKFDITKYNLK</sequence>
<name>A0A1B3SLV1_9MOLU</name>
<dbReference type="SUPFAM" id="SSF49899">
    <property type="entry name" value="Concanavalin A-like lectins/glucanases"/>
    <property type="match status" value="1"/>
</dbReference>
<evidence type="ECO:0000256" key="14">
    <source>
        <dbReference type="ARBA" id="ARBA00022989"/>
    </source>
</evidence>
<dbReference type="InterPro" id="IPR018053">
    <property type="entry name" value="Glyco_hydro_32_AS"/>
</dbReference>
<dbReference type="UniPathway" id="UPA00238"/>
<keyword evidence="11 21" id="KW-0812">Transmembrane</keyword>
<dbReference type="Pfam" id="PF00367">
    <property type="entry name" value="PTS_EIIB"/>
    <property type="match status" value="1"/>
</dbReference>
<protein>
    <recommendedName>
        <fullName evidence="5 19">Sucrose-6-phosphate hydrolase</fullName>
        <ecNumber evidence="4 19">3.2.1.26</ecNumber>
    </recommendedName>
    <alternativeName>
        <fullName evidence="17 19">Invertase</fullName>
    </alternativeName>
</protein>
<dbReference type="GO" id="GO:0005985">
    <property type="term" value="P:sucrose metabolic process"/>
    <property type="evidence" value="ECO:0007669"/>
    <property type="project" value="UniProtKB-UniPathway"/>
</dbReference>
<reference evidence="24 25" key="1">
    <citation type="submission" date="2016-08" db="EMBL/GenBank/DDBJ databases">
        <title>Complete genome sequence of Spiroplasma helicoides TABS-2 (DSM 22551).</title>
        <authorList>
            <person name="Shen W.-Y."/>
            <person name="Lo W.-S."/>
            <person name="Lai Y.-C."/>
            <person name="Kuo C.-H."/>
        </authorList>
    </citation>
    <scope>NUCLEOTIDE SEQUENCE [LARGE SCALE GENOMIC DNA]</scope>
    <source>
        <strain evidence="24 25">TABS-2</strain>
    </source>
</reference>
<keyword evidence="19" id="KW-0963">Cytoplasm</keyword>
<feature type="domain" description="PTS EIIC type-1" evidence="23">
    <location>
        <begin position="106"/>
        <end position="477"/>
    </location>
</feature>
<dbReference type="InterPro" id="IPR001362">
    <property type="entry name" value="Glyco_hydro_32"/>
</dbReference>
<feature type="transmembrane region" description="Helical" evidence="21">
    <location>
        <begin position="258"/>
        <end position="279"/>
    </location>
</feature>
<dbReference type="InterPro" id="IPR023296">
    <property type="entry name" value="Glyco_hydro_beta-prop_sf"/>
</dbReference>
<dbReference type="InterPro" id="IPR018113">
    <property type="entry name" value="PTrfase_EIIB_Cys"/>
</dbReference>
<evidence type="ECO:0000256" key="21">
    <source>
        <dbReference type="SAM" id="Phobius"/>
    </source>
</evidence>